<evidence type="ECO:0000256" key="1">
    <source>
        <dbReference type="SAM" id="MobiDB-lite"/>
    </source>
</evidence>
<feature type="region of interest" description="Disordered" evidence="1">
    <location>
        <begin position="1"/>
        <end position="20"/>
    </location>
</feature>
<name>S8BQU0_DACHA</name>
<evidence type="ECO:0000313" key="3">
    <source>
        <dbReference type="Proteomes" id="UP000015100"/>
    </source>
</evidence>
<dbReference type="HOGENOM" id="CLU_2497850_0_0_1"/>
<accession>S8BQU0</accession>
<dbReference type="AlphaFoldDB" id="S8BQU0"/>
<protein>
    <submittedName>
        <fullName evidence="2">Uncharacterized protein</fullName>
    </submittedName>
</protein>
<feature type="compositionally biased region" description="Polar residues" evidence="1">
    <location>
        <begin position="9"/>
        <end position="20"/>
    </location>
</feature>
<sequence length="86" mass="9536">MDNIHNTDDAQLQPVTIQGNIDSGGGPSFAGYTTLNAEVINFGTKTKRSEFRRFNVHYEVPNNVSVHFTGREDILNELKETLLSPG</sequence>
<reference evidence="3" key="2">
    <citation type="submission" date="2013-04" db="EMBL/GenBank/DDBJ databases">
        <title>Genomic mechanisms accounting for the adaptation to parasitism in nematode-trapping fungi.</title>
        <authorList>
            <person name="Ahren D.G."/>
        </authorList>
    </citation>
    <scope>NUCLEOTIDE SEQUENCE [LARGE SCALE GENOMIC DNA]</scope>
    <source>
        <strain evidence="3">CBS 200.50</strain>
    </source>
</reference>
<organism evidence="2 3">
    <name type="scientific">Dactylellina haptotyla (strain CBS 200.50)</name>
    <name type="common">Nematode-trapping fungus</name>
    <name type="synonym">Monacrosporium haptotylum</name>
    <dbReference type="NCBI Taxonomy" id="1284197"/>
    <lineage>
        <taxon>Eukaryota</taxon>
        <taxon>Fungi</taxon>
        <taxon>Dikarya</taxon>
        <taxon>Ascomycota</taxon>
        <taxon>Pezizomycotina</taxon>
        <taxon>Orbiliomycetes</taxon>
        <taxon>Orbiliales</taxon>
        <taxon>Orbiliaceae</taxon>
        <taxon>Dactylellina</taxon>
    </lineage>
</organism>
<evidence type="ECO:0000313" key="2">
    <source>
        <dbReference type="EMBL" id="EPS37617.1"/>
    </source>
</evidence>
<reference evidence="2 3" key="1">
    <citation type="journal article" date="2013" name="PLoS Genet.">
        <title>Genomic mechanisms accounting for the adaptation to parasitism in nematode-trapping fungi.</title>
        <authorList>
            <person name="Meerupati T."/>
            <person name="Andersson K.M."/>
            <person name="Friman E."/>
            <person name="Kumar D."/>
            <person name="Tunlid A."/>
            <person name="Ahren D."/>
        </authorList>
    </citation>
    <scope>NUCLEOTIDE SEQUENCE [LARGE SCALE GENOMIC DNA]</scope>
    <source>
        <strain evidence="2 3">CBS 200.50</strain>
    </source>
</reference>
<comment type="caution">
    <text evidence="2">The sequence shown here is derived from an EMBL/GenBank/DDBJ whole genome shotgun (WGS) entry which is preliminary data.</text>
</comment>
<dbReference type="EMBL" id="AQGS01000616">
    <property type="protein sequence ID" value="EPS37617.1"/>
    <property type="molecule type" value="Genomic_DNA"/>
</dbReference>
<dbReference type="Proteomes" id="UP000015100">
    <property type="component" value="Unassembled WGS sequence"/>
</dbReference>
<gene>
    <name evidence="2" type="ORF">H072_8655</name>
</gene>
<proteinExistence type="predicted"/>
<keyword evidence="3" id="KW-1185">Reference proteome</keyword>